<organism evidence="1">
    <name type="scientific">marine metagenome</name>
    <dbReference type="NCBI Taxonomy" id="408172"/>
    <lineage>
        <taxon>unclassified sequences</taxon>
        <taxon>metagenomes</taxon>
        <taxon>ecological metagenomes</taxon>
    </lineage>
</organism>
<dbReference type="EMBL" id="UINC01136905">
    <property type="protein sequence ID" value="SVD21950.1"/>
    <property type="molecule type" value="Genomic_DNA"/>
</dbReference>
<protein>
    <submittedName>
        <fullName evidence="1">Uncharacterized protein</fullName>
    </submittedName>
</protein>
<dbReference type="AlphaFoldDB" id="A0A382TIL4"/>
<sequence length="44" mass="5014">MRLIGCEQFLPATPPLYLEAVIMLECQLKYCDFSEDKQSNQSCG</sequence>
<proteinExistence type="predicted"/>
<name>A0A382TIL4_9ZZZZ</name>
<feature type="non-terminal residue" evidence="1">
    <location>
        <position position="44"/>
    </location>
</feature>
<evidence type="ECO:0000313" key="1">
    <source>
        <dbReference type="EMBL" id="SVD21950.1"/>
    </source>
</evidence>
<reference evidence="1" key="1">
    <citation type="submission" date="2018-05" db="EMBL/GenBank/DDBJ databases">
        <authorList>
            <person name="Lanie J.A."/>
            <person name="Ng W.-L."/>
            <person name="Kazmierczak K.M."/>
            <person name="Andrzejewski T.M."/>
            <person name="Davidsen T.M."/>
            <person name="Wayne K.J."/>
            <person name="Tettelin H."/>
            <person name="Glass J.I."/>
            <person name="Rusch D."/>
            <person name="Podicherti R."/>
            <person name="Tsui H.-C.T."/>
            <person name="Winkler M.E."/>
        </authorList>
    </citation>
    <scope>NUCLEOTIDE SEQUENCE</scope>
</reference>
<gene>
    <name evidence="1" type="ORF">METZ01_LOCUS374804</name>
</gene>
<accession>A0A382TIL4</accession>